<proteinExistence type="inferred from homology"/>
<keyword evidence="4 11" id="KW-0812">Transmembrane</keyword>
<feature type="transmembrane region" description="Helical" evidence="11">
    <location>
        <begin position="52"/>
        <end position="76"/>
    </location>
</feature>
<dbReference type="Pfam" id="PF05529">
    <property type="entry name" value="Bap31"/>
    <property type="match status" value="1"/>
</dbReference>
<protein>
    <recommendedName>
        <fullName evidence="11">Endoplasmic reticulum transmembrane protein</fullName>
    </recommendedName>
</protein>
<keyword evidence="10 11" id="KW-0472">Membrane</keyword>
<keyword evidence="6 11" id="KW-0931">ER-Golgi transport</keyword>
<evidence type="ECO:0000256" key="4">
    <source>
        <dbReference type="ARBA" id="ARBA00022692"/>
    </source>
</evidence>
<evidence type="ECO:0000256" key="8">
    <source>
        <dbReference type="ARBA" id="ARBA00022989"/>
    </source>
</evidence>
<evidence type="ECO:0000256" key="11">
    <source>
        <dbReference type="RuleBase" id="RU367026"/>
    </source>
</evidence>
<dbReference type="PANTHER" id="PTHR12701">
    <property type="entry name" value="BCR-ASSOCIATED PROTEIN, BAP"/>
    <property type="match status" value="1"/>
</dbReference>
<feature type="transmembrane region" description="Helical" evidence="11">
    <location>
        <begin position="115"/>
        <end position="132"/>
    </location>
</feature>
<feature type="domain" description="BAP29/BAP31 transmembrane" evidence="13">
    <location>
        <begin position="13"/>
        <end position="147"/>
    </location>
</feature>
<evidence type="ECO:0000256" key="5">
    <source>
        <dbReference type="ARBA" id="ARBA00022824"/>
    </source>
</evidence>
<dbReference type="InterPro" id="IPR041672">
    <property type="entry name" value="Bap31/Bap29_C"/>
</dbReference>
<evidence type="ECO:0000256" key="12">
    <source>
        <dbReference type="SAM" id="MobiDB-lite"/>
    </source>
</evidence>
<feature type="domain" description="Bap31/Bap29 cytoplasmic coiled-coil" evidence="14">
    <location>
        <begin position="198"/>
        <end position="240"/>
    </location>
</feature>
<comment type="similarity">
    <text evidence="2 11">Belongs to the BCAP29/BCAP31 family.</text>
</comment>
<comment type="subcellular location">
    <subcellularLocation>
        <location evidence="1 11">Endoplasmic reticulum membrane</location>
        <topology evidence="1 11">Multi-pass membrane protein</topology>
    </subcellularLocation>
</comment>
<keyword evidence="8 11" id="KW-1133">Transmembrane helix</keyword>
<evidence type="ECO:0000256" key="2">
    <source>
        <dbReference type="ARBA" id="ARBA00007956"/>
    </source>
</evidence>
<name>K1S3U6_MAGGI</name>
<reference evidence="15" key="1">
    <citation type="journal article" date="2012" name="Nature">
        <title>The oyster genome reveals stress adaptation and complexity of shell formation.</title>
        <authorList>
            <person name="Zhang G."/>
            <person name="Fang X."/>
            <person name="Guo X."/>
            <person name="Li L."/>
            <person name="Luo R."/>
            <person name="Xu F."/>
            <person name="Yang P."/>
            <person name="Zhang L."/>
            <person name="Wang X."/>
            <person name="Qi H."/>
            <person name="Xiong Z."/>
            <person name="Que H."/>
            <person name="Xie Y."/>
            <person name="Holland P.W."/>
            <person name="Paps J."/>
            <person name="Zhu Y."/>
            <person name="Wu F."/>
            <person name="Chen Y."/>
            <person name="Wang J."/>
            <person name="Peng C."/>
            <person name="Meng J."/>
            <person name="Yang L."/>
            <person name="Liu J."/>
            <person name="Wen B."/>
            <person name="Zhang N."/>
            <person name="Huang Z."/>
            <person name="Zhu Q."/>
            <person name="Feng Y."/>
            <person name="Mount A."/>
            <person name="Hedgecock D."/>
            <person name="Xu Z."/>
            <person name="Liu Y."/>
            <person name="Domazet-Loso T."/>
            <person name="Du Y."/>
            <person name="Sun X."/>
            <person name="Zhang S."/>
            <person name="Liu B."/>
            <person name="Cheng P."/>
            <person name="Jiang X."/>
            <person name="Li J."/>
            <person name="Fan D."/>
            <person name="Wang W."/>
            <person name="Fu W."/>
            <person name="Wang T."/>
            <person name="Wang B."/>
            <person name="Zhang J."/>
            <person name="Peng Z."/>
            <person name="Li Y."/>
            <person name="Li N."/>
            <person name="Wang J."/>
            <person name="Chen M."/>
            <person name="He Y."/>
            <person name="Tan F."/>
            <person name="Song X."/>
            <person name="Zheng Q."/>
            <person name="Huang R."/>
            <person name="Yang H."/>
            <person name="Du X."/>
            <person name="Chen L."/>
            <person name="Yang M."/>
            <person name="Gaffney P.M."/>
            <person name="Wang S."/>
            <person name="Luo L."/>
            <person name="She Z."/>
            <person name="Ming Y."/>
            <person name="Huang W."/>
            <person name="Zhang S."/>
            <person name="Huang B."/>
            <person name="Zhang Y."/>
            <person name="Qu T."/>
            <person name="Ni P."/>
            <person name="Miao G."/>
            <person name="Wang J."/>
            <person name="Wang Q."/>
            <person name="Steinberg C.E."/>
            <person name="Wang H."/>
            <person name="Li N."/>
            <person name="Qian L."/>
            <person name="Zhang G."/>
            <person name="Li Y."/>
            <person name="Yang H."/>
            <person name="Liu X."/>
            <person name="Wang J."/>
            <person name="Yin Y."/>
            <person name="Wang J."/>
        </authorList>
    </citation>
    <scope>NUCLEOTIDE SEQUENCE [LARGE SCALE GENOMIC DNA]</scope>
    <source>
        <strain evidence="15">05x7-T-G4-1.051#20</strain>
    </source>
</reference>
<accession>K1S3U6</accession>
<evidence type="ECO:0000256" key="1">
    <source>
        <dbReference type="ARBA" id="ARBA00004477"/>
    </source>
</evidence>
<feature type="compositionally biased region" description="Basic and acidic residues" evidence="12">
    <location>
        <begin position="255"/>
        <end position="267"/>
    </location>
</feature>
<dbReference type="InterPro" id="IPR040463">
    <property type="entry name" value="BAP29/BAP31_N"/>
</dbReference>
<feature type="region of interest" description="Disordered" evidence="12">
    <location>
        <begin position="159"/>
        <end position="180"/>
    </location>
</feature>
<keyword evidence="15" id="KW-0675">Receptor</keyword>
<evidence type="ECO:0000256" key="10">
    <source>
        <dbReference type="ARBA" id="ARBA00023136"/>
    </source>
</evidence>
<dbReference type="Pfam" id="PF18035">
    <property type="entry name" value="Bap31_Bap29_C"/>
    <property type="match status" value="1"/>
</dbReference>
<dbReference type="HOGENOM" id="CLU_070975_0_0_1"/>
<evidence type="ECO:0000256" key="7">
    <source>
        <dbReference type="ARBA" id="ARBA00022927"/>
    </source>
</evidence>
<dbReference type="InParanoid" id="K1S3U6"/>
<feature type="region of interest" description="Disordered" evidence="12">
    <location>
        <begin position="288"/>
        <end position="319"/>
    </location>
</feature>
<dbReference type="GO" id="GO:0005789">
    <property type="term" value="C:endoplasmic reticulum membrane"/>
    <property type="evidence" value="ECO:0007669"/>
    <property type="project" value="UniProtKB-SubCell"/>
</dbReference>
<keyword evidence="7 11" id="KW-0653">Protein transport</keyword>
<dbReference type="GO" id="GO:0006886">
    <property type="term" value="P:intracellular protein transport"/>
    <property type="evidence" value="ECO:0007669"/>
    <property type="project" value="UniProtKB-UniRule"/>
</dbReference>
<dbReference type="GO" id="GO:0006888">
    <property type="term" value="P:endoplasmic reticulum to Golgi vesicle-mediated transport"/>
    <property type="evidence" value="ECO:0007669"/>
    <property type="project" value="UniProtKB-UniRule"/>
</dbReference>
<organism evidence="15">
    <name type="scientific">Magallana gigas</name>
    <name type="common">Pacific oyster</name>
    <name type="synonym">Crassostrea gigas</name>
    <dbReference type="NCBI Taxonomy" id="29159"/>
    <lineage>
        <taxon>Eukaryota</taxon>
        <taxon>Metazoa</taxon>
        <taxon>Spiralia</taxon>
        <taxon>Lophotrochozoa</taxon>
        <taxon>Mollusca</taxon>
        <taxon>Bivalvia</taxon>
        <taxon>Autobranchia</taxon>
        <taxon>Pteriomorphia</taxon>
        <taxon>Ostreida</taxon>
        <taxon>Ostreoidea</taxon>
        <taxon>Ostreidae</taxon>
        <taxon>Magallana</taxon>
    </lineage>
</organism>
<dbReference type="Gene3D" id="1.20.5.110">
    <property type="match status" value="1"/>
</dbReference>
<dbReference type="FunCoup" id="K1S3U6">
    <property type="interactions" value="948"/>
</dbReference>
<feature type="region of interest" description="Disordered" evidence="12">
    <location>
        <begin position="246"/>
        <end position="267"/>
    </location>
</feature>
<evidence type="ECO:0000256" key="6">
    <source>
        <dbReference type="ARBA" id="ARBA00022892"/>
    </source>
</evidence>
<dbReference type="GO" id="GO:0070973">
    <property type="term" value="P:protein localization to endoplasmic reticulum exit site"/>
    <property type="evidence" value="ECO:0007669"/>
    <property type="project" value="UniProtKB-UniRule"/>
</dbReference>
<evidence type="ECO:0000256" key="9">
    <source>
        <dbReference type="ARBA" id="ARBA00023054"/>
    </source>
</evidence>
<sequence>MYPEENAPNSYDMALQWTFVASFMYIEIAVVIILLLPFVSPGRWQKIFRSRLVSGVSAYSNIYFNVFIAILLILFVDSIREVHKYTAPTEEVDLKHNPDAANLAMMKLFRAQRNFYISGFALFLWFIIRRLLTLINEEAKLAAQCQAYKKQAESATEAAKRLMEEKDNSVNKGKEDHEDLDPEEKNIAVKLDQTKEQLVKTKEELKKTKVDLETLKSQATSTNNEYDRLLKEHEKLQILDVNMQIQSRAHGPPYRQREDQVPRRSEHPLLTGHTRRVLFVIIGKNGKSNTSAGEKRDQSGYGKKKIKPPGSLNYIDELDQRDFMGPKSLAL</sequence>
<feature type="transmembrane region" description="Helical" evidence="11">
    <location>
        <begin position="20"/>
        <end position="40"/>
    </location>
</feature>
<dbReference type="InterPro" id="IPR008417">
    <property type="entry name" value="BAP29/BAP31"/>
</dbReference>
<dbReference type="AlphaFoldDB" id="K1S3U6"/>
<evidence type="ECO:0000259" key="14">
    <source>
        <dbReference type="Pfam" id="PF18035"/>
    </source>
</evidence>
<comment type="function">
    <text evidence="11">May play a role in anterograde transport of membrane proteins from the endoplasmic reticulum to the Golgi.</text>
</comment>
<keyword evidence="3 11" id="KW-0813">Transport</keyword>
<keyword evidence="5 11" id="KW-0256">Endoplasmic reticulum</keyword>
<dbReference type="EMBL" id="JH817738">
    <property type="protein sequence ID" value="EKC42061.1"/>
    <property type="molecule type" value="Genomic_DNA"/>
</dbReference>
<evidence type="ECO:0000313" key="15">
    <source>
        <dbReference type="EMBL" id="EKC42061.1"/>
    </source>
</evidence>
<gene>
    <name evidence="15" type="ORF">CGI_10020710</name>
</gene>
<dbReference type="PANTHER" id="PTHR12701:SF20">
    <property type="entry name" value="ENDOPLASMIC RETICULUM TRANSMEMBRANE PROTEIN"/>
    <property type="match status" value="1"/>
</dbReference>
<keyword evidence="9" id="KW-0175">Coiled coil</keyword>
<evidence type="ECO:0000256" key="3">
    <source>
        <dbReference type="ARBA" id="ARBA00022448"/>
    </source>
</evidence>
<evidence type="ECO:0000259" key="13">
    <source>
        <dbReference type="Pfam" id="PF05529"/>
    </source>
</evidence>